<evidence type="ECO:0000313" key="3">
    <source>
        <dbReference type="EMBL" id="KKL17466.1"/>
    </source>
</evidence>
<name>A0A0F9DIA3_9ZZZZ</name>
<dbReference type="EMBL" id="LAZR01039248">
    <property type="protein sequence ID" value="KKL17466.1"/>
    <property type="molecule type" value="Genomic_DNA"/>
</dbReference>
<gene>
    <name evidence="3" type="ORF">LCGC14_2485290</name>
</gene>
<feature type="region of interest" description="Disordered" evidence="1">
    <location>
        <begin position="1"/>
        <end position="41"/>
    </location>
</feature>
<dbReference type="GO" id="GO:0030246">
    <property type="term" value="F:carbohydrate binding"/>
    <property type="evidence" value="ECO:0007669"/>
    <property type="project" value="InterPro"/>
</dbReference>
<accession>A0A0F9DIA3</accession>
<sequence>MALASEQVGHSELVGGGQTSLHSHAGGGGGPDVKAGNETTITENTTRAVSFTTAFSATPNVVVNFSDASSEISVCAAHTVSTTGFTILVTKSGGGGSANRDVSWIATDAGDP</sequence>
<dbReference type="InterPro" id="IPR019019">
    <property type="entry name" value="H-type_lectin_domain"/>
</dbReference>
<dbReference type="SUPFAM" id="SSF141086">
    <property type="entry name" value="Agglutinin HPA-like"/>
    <property type="match status" value="1"/>
</dbReference>
<evidence type="ECO:0000259" key="2">
    <source>
        <dbReference type="Pfam" id="PF09458"/>
    </source>
</evidence>
<dbReference type="InterPro" id="IPR037221">
    <property type="entry name" value="H-type_lectin_dom_sf"/>
</dbReference>
<dbReference type="GO" id="GO:0007155">
    <property type="term" value="P:cell adhesion"/>
    <property type="evidence" value="ECO:0007669"/>
    <property type="project" value="InterPro"/>
</dbReference>
<dbReference type="Pfam" id="PF09458">
    <property type="entry name" value="H_lectin"/>
    <property type="match status" value="1"/>
</dbReference>
<dbReference type="AlphaFoldDB" id="A0A0F9DIA3"/>
<organism evidence="3">
    <name type="scientific">marine sediment metagenome</name>
    <dbReference type="NCBI Taxonomy" id="412755"/>
    <lineage>
        <taxon>unclassified sequences</taxon>
        <taxon>metagenomes</taxon>
        <taxon>ecological metagenomes</taxon>
    </lineage>
</organism>
<reference evidence="3" key="1">
    <citation type="journal article" date="2015" name="Nature">
        <title>Complex archaea that bridge the gap between prokaryotes and eukaryotes.</title>
        <authorList>
            <person name="Spang A."/>
            <person name="Saw J.H."/>
            <person name="Jorgensen S.L."/>
            <person name="Zaremba-Niedzwiedzka K."/>
            <person name="Martijn J."/>
            <person name="Lind A.E."/>
            <person name="van Eijk R."/>
            <person name="Schleper C."/>
            <person name="Guy L."/>
            <person name="Ettema T.J."/>
        </authorList>
    </citation>
    <scope>NUCLEOTIDE SEQUENCE</scope>
</reference>
<comment type="caution">
    <text evidence="3">The sequence shown here is derived from an EMBL/GenBank/DDBJ whole genome shotgun (WGS) entry which is preliminary data.</text>
</comment>
<protein>
    <recommendedName>
        <fullName evidence="2">H-type lectin domain-containing protein</fullName>
    </recommendedName>
</protein>
<feature type="domain" description="H-type lectin" evidence="2">
    <location>
        <begin position="47"/>
        <end position="107"/>
    </location>
</feature>
<proteinExistence type="predicted"/>
<dbReference type="Gene3D" id="2.60.40.2080">
    <property type="match status" value="1"/>
</dbReference>
<evidence type="ECO:0000256" key="1">
    <source>
        <dbReference type="SAM" id="MobiDB-lite"/>
    </source>
</evidence>